<evidence type="ECO:0000313" key="1">
    <source>
        <dbReference type="EMBL" id="MCD7453962.1"/>
    </source>
</evidence>
<keyword evidence="2" id="KW-1185">Reference proteome</keyword>
<sequence length="85" mass="9707">EFYANYLVIIEHQTPAEQKVKEKPRLESVIVRGKTVDVLKRDISRMLYGPDYQASASTAEFDHCIEALKRVKLLYPGSSKIRPGN</sequence>
<gene>
    <name evidence="1" type="ORF">HAX54_022774</name>
</gene>
<dbReference type="EMBL" id="JACEIK010000275">
    <property type="protein sequence ID" value="MCD7453962.1"/>
    <property type="molecule type" value="Genomic_DNA"/>
</dbReference>
<comment type="caution">
    <text evidence="1">The sequence shown here is derived from an EMBL/GenBank/DDBJ whole genome shotgun (WGS) entry which is preliminary data.</text>
</comment>
<reference evidence="1 2" key="1">
    <citation type="journal article" date="2021" name="BMC Genomics">
        <title>Datura genome reveals duplications of psychoactive alkaloid biosynthetic genes and high mutation rate following tissue culture.</title>
        <authorList>
            <person name="Rajewski A."/>
            <person name="Carter-House D."/>
            <person name="Stajich J."/>
            <person name="Litt A."/>
        </authorList>
    </citation>
    <scope>NUCLEOTIDE SEQUENCE [LARGE SCALE GENOMIC DNA]</scope>
    <source>
        <strain evidence="1">AR-01</strain>
    </source>
</reference>
<proteinExistence type="predicted"/>
<protein>
    <submittedName>
        <fullName evidence="1">Uncharacterized protein</fullName>
    </submittedName>
</protein>
<evidence type="ECO:0000313" key="2">
    <source>
        <dbReference type="Proteomes" id="UP000823775"/>
    </source>
</evidence>
<feature type="non-terminal residue" evidence="1">
    <location>
        <position position="1"/>
    </location>
</feature>
<organism evidence="1 2">
    <name type="scientific">Datura stramonium</name>
    <name type="common">Jimsonweed</name>
    <name type="synonym">Common thornapple</name>
    <dbReference type="NCBI Taxonomy" id="4076"/>
    <lineage>
        <taxon>Eukaryota</taxon>
        <taxon>Viridiplantae</taxon>
        <taxon>Streptophyta</taxon>
        <taxon>Embryophyta</taxon>
        <taxon>Tracheophyta</taxon>
        <taxon>Spermatophyta</taxon>
        <taxon>Magnoliopsida</taxon>
        <taxon>eudicotyledons</taxon>
        <taxon>Gunneridae</taxon>
        <taxon>Pentapetalae</taxon>
        <taxon>asterids</taxon>
        <taxon>lamiids</taxon>
        <taxon>Solanales</taxon>
        <taxon>Solanaceae</taxon>
        <taxon>Solanoideae</taxon>
        <taxon>Datureae</taxon>
        <taxon>Datura</taxon>
    </lineage>
</organism>
<name>A0ABS8S4V3_DATST</name>
<dbReference type="Proteomes" id="UP000823775">
    <property type="component" value="Unassembled WGS sequence"/>
</dbReference>
<accession>A0ABS8S4V3</accession>